<evidence type="ECO:0000256" key="3">
    <source>
        <dbReference type="ARBA" id="ARBA00022763"/>
    </source>
</evidence>
<dbReference type="InterPro" id="IPR003717">
    <property type="entry name" value="RecO"/>
</dbReference>
<comment type="similarity">
    <text evidence="1 7">Belongs to the RecO family.</text>
</comment>
<dbReference type="InterPro" id="IPR042242">
    <property type="entry name" value="RecO_C"/>
</dbReference>
<dbReference type="GO" id="GO:0006310">
    <property type="term" value="P:DNA recombination"/>
    <property type="evidence" value="ECO:0007669"/>
    <property type="project" value="UniProtKB-UniRule"/>
</dbReference>
<evidence type="ECO:0000313" key="9">
    <source>
        <dbReference type="EMBL" id="HDM89942.1"/>
    </source>
</evidence>
<reference evidence="9" key="1">
    <citation type="journal article" date="2020" name="mSystems">
        <title>Genome- and Community-Level Interaction Insights into Carbon Utilization and Element Cycling Functions of Hydrothermarchaeota in Hydrothermal Sediment.</title>
        <authorList>
            <person name="Zhou Z."/>
            <person name="Liu Y."/>
            <person name="Xu W."/>
            <person name="Pan J."/>
            <person name="Luo Z.H."/>
            <person name="Li M."/>
        </authorList>
    </citation>
    <scope>NUCLEOTIDE SEQUENCE [LARGE SCALE GENOMIC DNA]</scope>
    <source>
        <strain evidence="9">HyVt-237</strain>
    </source>
</reference>
<dbReference type="AlphaFoldDB" id="A0A7C0XAK5"/>
<keyword evidence="5 7" id="KW-0234">DNA repair</keyword>
<feature type="domain" description="DNA replication/recombination mediator RecO N-terminal" evidence="8">
    <location>
        <begin position="6"/>
        <end position="82"/>
    </location>
</feature>
<evidence type="ECO:0000256" key="7">
    <source>
        <dbReference type="HAMAP-Rule" id="MF_00201"/>
    </source>
</evidence>
<evidence type="ECO:0000256" key="6">
    <source>
        <dbReference type="ARBA" id="ARBA00033409"/>
    </source>
</evidence>
<dbReference type="GO" id="GO:0006302">
    <property type="term" value="P:double-strand break repair"/>
    <property type="evidence" value="ECO:0007669"/>
    <property type="project" value="TreeGrafter"/>
</dbReference>
<evidence type="ECO:0000256" key="4">
    <source>
        <dbReference type="ARBA" id="ARBA00023172"/>
    </source>
</evidence>
<accession>A0A7C0XAK5</accession>
<dbReference type="PANTHER" id="PTHR33991:SF1">
    <property type="entry name" value="DNA REPAIR PROTEIN RECO"/>
    <property type="match status" value="1"/>
</dbReference>
<dbReference type="PANTHER" id="PTHR33991">
    <property type="entry name" value="DNA REPAIR PROTEIN RECO"/>
    <property type="match status" value="1"/>
</dbReference>
<organism evidence="9">
    <name type="scientific">candidate division WOR-3 bacterium</name>
    <dbReference type="NCBI Taxonomy" id="2052148"/>
    <lineage>
        <taxon>Bacteria</taxon>
        <taxon>Bacteria division WOR-3</taxon>
    </lineage>
</organism>
<comment type="caution">
    <text evidence="9">The sequence shown here is derived from an EMBL/GenBank/DDBJ whole genome shotgun (WGS) entry which is preliminary data.</text>
</comment>
<name>A0A7C0XAK5_UNCW3</name>
<dbReference type="InterPro" id="IPR037278">
    <property type="entry name" value="ARFGAP/RecO"/>
</dbReference>
<dbReference type="Gene3D" id="2.40.50.140">
    <property type="entry name" value="Nucleic acid-binding proteins"/>
    <property type="match status" value="1"/>
</dbReference>
<dbReference type="Proteomes" id="UP000885931">
    <property type="component" value="Unassembled WGS sequence"/>
</dbReference>
<dbReference type="GO" id="GO:0043590">
    <property type="term" value="C:bacterial nucleoid"/>
    <property type="evidence" value="ECO:0007669"/>
    <property type="project" value="TreeGrafter"/>
</dbReference>
<dbReference type="Pfam" id="PF11967">
    <property type="entry name" value="RecO_N"/>
    <property type="match status" value="1"/>
</dbReference>
<dbReference type="Pfam" id="PF02565">
    <property type="entry name" value="RecO_C"/>
    <property type="match status" value="1"/>
</dbReference>
<evidence type="ECO:0000256" key="2">
    <source>
        <dbReference type="ARBA" id="ARBA00021310"/>
    </source>
</evidence>
<dbReference type="InterPro" id="IPR022572">
    <property type="entry name" value="DNA_rep/recomb_RecO_N"/>
</dbReference>
<evidence type="ECO:0000259" key="8">
    <source>
        <dbReference type="Pfam" id="PF11967"/>
    </source>
</evidence>
<dbReference type="SUPFAM" id="SSF50249">
    <property type="entry name" value="Nucleic acid-binding proteins"/>
    <property type="match status" value="1"/>
</dbReference>
<protein>
    <recommendedName>
        <fullName evidence="2 7">DNA repair protein RecO</fullName>
    </recommendedName>
    <alternativeName>
        <fullName evidence="6 7">Recombination protein O</fullName>
    </alternativeName>
</protein>
<dbReference type="Gene3D" id="1.20.1440.120">
    <property type="entry name" value="Recombination protein O, C-terminal domain"/>
    <property type="match status" value="1"/>
</dbReference>
<dbReference type="EMBL" id="DRBW01000072">
    <property type="protein sequence ID" value="HDM89942.1"/>
    <property type="molecule type" value="Genomic_DNA"/>
</dbReference>
<keyword evidence="4 7" id="KW-0233">DNA recombination</keyword>
<comment type="function">
    <text evidence="7">Involved in DNA repair and RecF pathway recombination.</text>
</comment>
<evidence type="ECO:0000256" key="5">
    <source>
        <dbReference type="ARBA" id="ARBA00023204"/>
    </source>
</evidence>
<proteinExistence type="inferred from homology"/>
<gene>
    <name evidence="7 9" type="primary">recO</name>
    <name evidence="9" type="ORF">ENG67_01900</name>
</gene>
<evidence type="ECO:0000256" key="1">
    <source>
        <dbReference type="ARBA" id="ARBA00007452"/>
    </source>
</evidence>
<dbReference type="NCBIfam" id="TIGR00613">
    <property type="entry name" value="reco"/>
    <property type="match status" value="1"/>
</dbReference>
<dbReference type="HAMAP" id="MF_00201">
    <property type="entry name" value="RecO"/>
    <property type="match status" value="1"/>
</dbReference>
<sequence>MEKKLKRVRGLVVNKYPYRESSDVIVLFTDEYGKIKAVAKGRRKPGSRLGAALENFCLSEIVLYLSRDRELQIVKEAQLLDPHGELTRNYKFLLGASYVSELLERGTEVFSPNRALLELALSSLKLIPEAVDLKKLLAAFLLKALSYLGHMPVLDRCVACGSREKLLYFSVEKGGVLCANCPKSADDSVMLGARGISELQRILKMPMDRLNRFKADSDLLFDLSVKFARHHLEIPDLFARKVDI</sequence>
<dbReference type="SUPFAM" id="SSF57863">
    <property type="entry name" value="ArfGap/RecO-like zinc finger"/>
    <property type="match status" value="1"/>
</dbReference>
<dbReference type="InterPro" id="IPR012340">
    <property type="entry name" value="NA-bd_OB-fold"/>
</dbReference>
<keyword evidence="3 7" id="KW-0227">DNA damage</keyword>